<evidence type="ECO:0000256" key="1">
    <source>
        <dbReference type="ARBA" id="ARBA00022491"/>
    </source>
</evidence>
<organism evidence="7 8">
    <name type="scientific">Marinobacterium alkalitolerans</name>
    <dbReference type="NCBI Taxonomy" id="1542925"/>
    <lineage>
        <taxon>Bacteria</taxon>
        <taxon>Pseudomonadati</taxon>
        <taxon>Pseudomonadota</taxon>
        <taxon>Gammaproteobacteria</taxon>
        <taxon>Oceanospirillales</taxon>
        <taxon>Oceanospirillaceae</taxon>
        <taxon>Marinobacterium</taxon>
    </lineage>
</organism>
<feature type="DNA-binding region" description="H-T-H motif" evidence="5">
    <location>
        <begin position="33"/>
        <end position="52"/>
    </location>
</feature>
<dbReference type="PROSITE" id="PS50977">
    <property type="entry name" value="HTH_TETR_2"/>
    <property type="match status" value="1"/>
</dbReference>
<proteinExistence type="predicted"/>
<keyword evidence="4" id="KW-0804">Transcription</keyword>
<keyword evidence="1" id="KW-0678">Repressor</keyword>
<evidence type="ECO:0000259" key="6">
    <source>
        <dbReference type="PROSITE" id="PS50977"/>
    </source>
</evidence>
<dbReference type="Gene3D" id="1.10.357.10">
    <property type="entry name" value="Tetracycline Repressor, domain 2"/>
    <property type="match status" value="1"/>
</dbReference>
<dbReference type="PANTHER" id="PTHR47506:SF1">
    <property type="entry name" value="HTH-TYPE TRANSCRIPTIONAL REGULATOR YJDC"/>
    <property type="match status" value="1"/>
</dbReference>
<dbReference type="PANTHER" id="PTHR47506">
    <property type="entry name" value="TRANSCRIPTIONAL REGULATORY PROTEIN"/>
    <property type="match status" value="1"/>
</dbReference>
<sequence length="205" mass="23624">MARRTREEAEQTRQTLLTTALTLFSEQGIGTTTLKQIAREAGVTHGAVYWHFRNRPDLLEQIHHAYMLPFEAQYLEQRQGVQQDALAALDHYFLGVLRAFSQDEQAQQLYRVFYMPASPVADLAGLEQRLADNRQLWQEQLRYFLKQARKQKQLRKKASPAALAQTLQLMLDGLLCQWLRSGQAFDLVEQGRSLLALLRDGLPEK</sequence>
<dbReference type="InterPro" id="IPR036271">
    <property type="entry name" value="Tet_transcr_reg_TetR-rel_C_sf"/>
</dbReference>
<feature type="domain" description="HTH tetR-type" evidence="6">
    <location>
        <begin position="10"/>
        <end position="70"/>
    </location>
</feature>
<dbReference type="RefSeq" id="WP_209285750.1">
    <property type="nucleotide sequence ID" value="NZ_JACVEW010000001.1"/>
</dbReference>
<dbReference type="EMBL" id="JACVEW010000001">
    <property type="protein sequence ID" value="MBP0047130.1"/>
    <property type="molecule type" value="Genomic_DNA"/>
</dbReference>
<evidence type="ECO:0000256" key="4">
    <source>
        <dbReference type="ARBA" id="ARBA00023163"/>
    </source>
</evidence>
<evidence type="ECO:0000256" key="5">
    <source>
        <dbReference type="PROSITE-ProRule" id="PRU00335"/>
    </source>
</evidence>
<comment type="caution">
    <text evidence="7">The sequence shown here is derived from an EMBL/GenBank/DDBJ whole genome shotgun (WGS) entry which is preliminary data.</text>
</comment>
<name>A0ABS3Z715_9GAMM</name>
<evidence type="ECO:0000256" key="3">
    <source>
        <dbReference type="ARBA" id="ARBA00023125"/>
    </source>
</evidence>
<dbReference type="PRINTS" id="PR00455">
    <property type="entry name" value="HTHTETR"/>
</dbReference>
<keyword evidence="3 5" id="KW-0238">DNA-binding</keyword>
<protein>
    <submittedName>
        <fullName evidence="7">TetR family transcriptional regulator</fullName>
    </submittedName>
</protein>
<dbReference type="Pfam" id="PF00440">
    <property type="entry name" value="TetR_N"/>
    <property type="match status" value="1"/>
</dbReference>
<evidence type="ECO:0000313" key="7">
    <source>
        <dbReference type="EMBL" id="MBP0047130.1"/>
    </source>
</evidence>
<evidence type="ECO:0000313" key="8">
    <source>
        <dbReference type="Proteomes" id="UP000810171"/>
    </source>
</evidence>
<accession>A0ABS3Z715</accession>
<keyword evidence="2" id="KW-0805">Transcription regulation</keyword>
<dbReference type="InterPro" id="IPR001647">
    <property type="entry name" value="HTH_TetR"/>
</dbReference>
<dbReference type="Proteomes" id="UP000810171">
    <property type="component" value="Unassembled WGS sequence"/>
</dbReference>
<dbReference type="InterPro" id="IPR039538">
    <property type="entry name" value="BetI_C"/>
</dbReference>
<dbReference type="SUPFAM" id="SSF46689">
    <property type="entry name" value="Homeodomain-like"/>
    <property type="match status" value="1"/>
</dbReference>
<dbReference type="InterPro" id="IPR009057">
    <property type="entry name" value="Homeodomain-like_sf"/>
</dbReference>
<dbReference type="SUPFAM" id="SSF48498">
    <property type="entry name" value="Tetracyclin repressor-like, C-terminal domain"/>
    <property type="match status" value="1"/>
</dbReference>
<reference evidence="7 8" key="1">
    <citation type="submission" date="2020-09" db="EMBL/GenBank/DDBJ databases">
        <authorList>
            <person name="Tanuku N.R.S."/>
        </authorList>
    </citation>
    <scope>NUCLEOTIDE SEQUENCE [LARGE SCALE GENOMIC DNA]</scope>
    <source>
        <strain evidence="7 8">AK62</strain>
    </source>
</reference>
<gene>
    <name evidence="7" type="ORF">H9C73_00155</name>
</gene>
<evidence type="ECO:0000256" key="2">
    <source>
        <dbReference type="ARBA" id="ARBA00023015"/>
    </source>
</evidence>
<dbReference type="Pfam" id="PF13977">
    <property type="entry name" value="TetR_C_6"/>
    <property type="match status" value="1"/>
</dbReference>
<keyword evidence="8" id="KW-1185">Reference proteome</keyword>